<protein>
    <submittedName>
        <fullName evidence="2">Esterase-like activity of phytase family protein</fullName>
    </submittedName>
</protein>
<dbReference type="Pfam" id="PF13449">
    <property type="entry name" value="Phytase-like"/>
    <property type="match status" value="1"/>
</dbReference>
<evidence type="ECO:0000259" key="1">
    <source>
        <dbReference type="Pfam" id="PF13449"/>
    </source>
</evidence>
<reference evidence="2 3" key="1">
    <citation type="submission" date="2020-06" db="EMBL/GenBank/DDBJ databases">
        <title>Genome sequence of Rhizobium sp strain ADMK78.</title>
        <authorList>
            <person name="Rahi P."/>
        </authorList>
    </citation>
    <scope>NUCLEOTIDE SEQUENCE [LARGE SCALE GENOMIC DNA]</scope>
    <source>
        <strain evidence="2 3">ADMK78</strain>
    </source>
</reference>
<name>A0ABX6QRK8_9HYPH</name>
<dbReference type="PIRSF" id="PIRSF031900">
    <property type="entry name" value="UCP031900"/>
    <property type="match status" value="1"/>
</dbReference>
<dbReference type="InterPro" id="IPR027372">
    <property type="entry name" value="Phytase-like_dom"/>
</dbReference>
<proteinExistence type="predicted"/>
<accession>A0ABX6QRK8</accession>
<keyword evidence="3" id="KW-1185">Reference proteome</keyword>
<dbReference type="EMBL" id="CP058350">
    <property type="protein sequence ID" value="QLF71243.1"/>
    <property type="molecule type" value="Genomic_DNA"/>
</dbReference>
<evidence type="ECO:0000313" key="3">
    <source>
        <dbReference type="Proteomes" id="UP000308530"/>
    </source>
</evidence>
<organism evidence="2 3">
    <name type="scientific">Peteryoungia desertarenae</name>
    <dbReference type="NCBI Taxonomy" id="1813451"/>
    <lineage>
        <taxon>Bacteria</taxon>
        <taxon>Pseudomonadati</taxon>
        <taxon>Pseudomonadota</taxon>
        <taxon>Alphaproteobacteria</taxon>
        <taxon>Hyphomicrobiales</taxon>
        <taxon>Rhizobiaceae</taxon>
        <taxon>Peteryoungia</taxon>
    </lineage>
</organism>
<gene>
    <name evidence="2" type="ORF">FE840_002990</name>
</gene>
<dbReference type="Proteomes" id="UP000308530">
    <property type="component" value="Chromosome"/>
</dbReference>
<feature type="domain" description="Phytase-like" evidence="1">
    <location>
        <begin position="61"/>
        <end position="312"/>
    </location>
</feature>
<dbReference type="InterPro" id="IPR014567">
    <property type="entry name" value="UCP031900"/>
</dbReference>
<sequence>MALGMVSLVALTACQKSELVAGEALPIVVEAEVISAFGGSATLAPGLTFVGGLELSSDEPLFGAFSSFRFLADDRFLGIFDTGYWIEGTARRDPDGRLIGLDGVSLAAMLDESGRESRKMLVDAESLALRDGEVYVGFEQRHRVVQYAPVSALHEARPSAPLALPFDTGALRNNGGLETLVVAPSESVLGPALVAISEKSVDQNGNNIAGILDGSLQGEFRVRPRDGFDITDGVFLPNGDLVLLERRFAISTGVAMRLRRIAADAIRPGAIVDGEVILEADHASQIDNMEGIDARSADDGSVRLTLVSDDNHSLLQRTLMLEFRLER</sequence>
<evidence type="ECO:0000313" key="2">
    <source>
        <dbReference type="EMBL" id="QLF71243.1"/>
    </source>
</evidence>